<evidence type="ECO:0000313" key="2">
    <source>
        <dbReference type="Proteomes" id="UP000694920"/>
    </source>
</evidence>
<dbReference type="CDD" id="cd02955">
    <property type="entry name" value="SSP411"/>
    <property type="match status" value="1"/>
</dbReference>
<dbReference type="Gene3D" id="3.40.30.10">
    <property type="entry name" value="Glutaredoxin"/>
    <property type="match status" value="1"/>
</dbReference>
<dbReference type="SUPFAM" id="SSF52833">
    <property type="entry name" value="Thioredoxin-like"/>
    <property type="match status" value="1"/>
</dbReference>
<dbReference type="PANTHER" id="PTHR42899:SF1">
    <property type="entry name" value="SPERMATOGENESIS-ASSOCIATED PROTEIN 20"/>
    <property type="match status" value="1"/>
</dbReference>
<keyword evidence="2" id="KW-1185">Reference proteome</keyword>
<feature type="domain" description="Spermatogenesis-associated protein 20-like TRX" evidence="1">
    <location>
        <begin position="79"/>
        <end position="238"/>
    </location>
</feature>
<dbReference type="SUPFAM" id="SSF48208">
    <property type="entry name" value="Six-hairpin glycosidases"/>
    <property type="match status" value="1"/>
</dbReference>
<gene>
    <name evidence="3" type="primary">LOC107265603</name>
</gene>
<dbReference type="GO" id="GO:0005975">
    <property type="term" value="P:carbohydrate metabolic process"/>
    <property type="evidence" value="ECO:0007669"/>
    <property type="project" value="InterPro"/>
</dbReference>
<dbReference type="Pfam" id="PF03190">
    <property type="entry name" value="Thioredox_DsbH"/>
    <property type="match status" value="1"/>
</dbReference>
<dbReference type="InterPro" id="IPR024705">
    <property type="entry name" value="Ssp411"/>
</dbReference>
<dbReference type="AlphaFoldDB" id="A0AAJ7RCX1"/>
<sequence>MGVGSVGKLIHLLGDLLINKRGSPFFTYLLLHFVWLNTLFWNRRQIERSSQDFPVFLPLCAGMASTSGHVTSHGAVKEQNRLSLEKSPYLRQHATNPVQWYPWGNEALEKAQREDKPIFLSVGYSTCHWCHVMERESFENTEIASVMNKFFVNIKVDREERPDIDKIYMTFIQAISGHGGWPMSVFLTPDLKPITGGTYFPPVDKYGQPGFKTILLSVAHKWAENKSDILESGCRILDILMRSTRDSRQPKERIIPPIDVGYTCVRQLASSYDDEFGGFTTAPKFPQPVNFNLLFHMYAREPTGALGEQCLKMCLHTLKKMAHGGIHDHIGQGFARYSVDGKWHVPHFEKMLYDQGQLLRSYTDAYIAKKDAFFLETIDDIVTYVTRDLRHKEGGFYSAEDADSLLSHDSNIKREGAFYVWTHDEVEDLLSKEIPNHDNLRLSDIFCYHYNVKPEGNVAEHQDPHGELTGQNVLIIYGSLIETAEHFGCSSEEIEKYLKESRAILFEHRSKRPRPHLDDKIITAWNGLMISGLSIAGLAVNNVKYIKYAEDAANFVERYLFNKETGLLLRSCYRGDNDTITQCAVPINGFHVDYAFMVRGLLDLYEASFEAHWLELAEKLQATHDEHFWDEDAGGYFATTKDDPSVILRLKDDHDGAEPSSNSVACSNLLRLASYLDRTELNEKAEKLLSYFHESITRIPAAFPELVSALMLYHDNVTQIYIAGRKDSDDTKELLRVVRERIIPGRVLLLADRECSDNILFRRSEVMGNMKSLGGRATAYVCRRHTCSLPVTEPGDFAALLDVKP</sequence>
<name>A0AAJ7RCX1_CEPCN</name>
<dbReference type="Proteomes" id="UP000694920">
    <property type="component" value="Unplaced"/>
</dbReference>
<dbReference type="PANTHER" id="PTHR42899">
    <property type="entry name" value="SPERMATOGENESIS-ASSOCIATED PROTEIN 20"/>
    <property type="match status" value="1"/>
</dbReference>
<dbReference type="InterPro" id="IPR036249">
    <property type="entry name" value="Thioredoxin-like_sf"/>
</dbReference>
<dbReference type="GeneID" id="107265603"/>
<accession>A0AAJ7RCX1</accession>
<protein>
    <submittedName>
        <fullName evidence="3">Spermatogenesis-associated protein 20 isoform X1</fullName>
    </submittedName>
</protein>
<dbReference type="InterPro" id="IPR004879">
    <property type="entry name" value="Ssp411-like_TRX"/>
</dbReference>
<reference evidence="3" key="1">
    <citation type="submission" date="2025-08" db="UniProtKB">
        <authorList>
            <consortium name="RefSeq"/>
        </authorList>
    </citation>
    <scope>IDENTIFICATION</scope>
</reference>
<organism evidence="2 3">
    <name type="scientific">Cephus cinctus</name>
    <name type="common">Wheat stem sawfly</name>
    <dbReference type="NCBI Taxonomy" id="211228"/>
    <lineage>
        <taxon>Eukaryota</taxon>
        <taxon>Metazoa</taxon>
        <taxon>Ecdysozoa</taxon>
        <taxon>Arthropoda</taxon>
        <taxon>Hexapoda</taxon>
        <taxon>Insecta</taxon>
        <taxon>Pterygota</taxon>
        <taxon>Neoptera</taxon>
        <taxon>Endopterygota</taxon>
        <taxon>Hymenoptera</taxon>
        <taxon>Cephoidea</taxon>
        <taxon>Cephidae</taxon>
        <taxon>Cephus</taxon>
    </lineage>
</organism>
<evidence type="ECO:0000259" key="1">
    <source>
        <dbReference type="Pfam" id="PF03190"/>
    </source>
</evidence>
<dbReference type="InterPro" id="IPR012341">
    <property type="entry name" value="6hp_glycosidase-like_sf"/>
</dbReference>
<evidence type="ECO:0000313" key="3">
    <source>
        <dbReference type="RefSeq" id="XP_024938637.1"/>
    </source>
</evidence>
<dbReference type="RefSeq" id="XP_024938637.1">
    <property type="nucleotide sequence ID" value="XM_025082869.1"/>
</dbReference>
<proteinExistence type="predicted"/>
<dbReference type="Gene3D" id="1.50.10.10">
    <property type="match status" value="1"/>
</dbReference>
<dbReference type="InterPro" id="IPR008928">
    <property type="entry name" value="6-hairpin_glycosidase_sf"/>
</dbReference>
<dbReference type="PIRSF" id="PIRSF006402">
    <property type="entry name" value="UCP006402_thioredoxin"/>
    <property type="match status" value="1"/>
</dbReference>